<proteinExistence type="inferred from homology"/>
<evidence type="ECO:0000256" key="3">
    <source>
        <dbReference type="ARBA" id="ARBA00023027"/>
    </source>
</evidence>
<dbReference type="EMBL" id="CP036275">
    <property type="protein sequence ID" value="QDU41017.1"/>
    <property type="molecule type" value="Genomic_DNA"/>
</dbReference>
<dbReference type="InterPro" id="IPR050857">
    <property type="entry name" value="D-2-hydroxyacid_DH"/>
</dbReference>
<dbReference type="Gene3D" id="3.40.50.720">
    <property type="entry name" value="NAD(P)-binding Rossmann-like Domain"/>
    <property type="match status" value="2"/>
</dbReference>
<dbReference type="InterPro" id="IPR006139">
    <property type="entry name" value="D-isomer_2_OHA_DH_cat_dom"/>
</dbReference>
<dbReference type="PANTHER" id="PTHR42789:SF1">
    <property type="entry name" value="D-ISOMER SPECIFIC 2-HYDROXYACID DEHYDROGENASE FAMILY PROTEIN (AFU_ORTHOLOGUE AFUA_6G10090)"/>
    <property type="match status" value="1"/>
</dbReference>
<dbReference type="InterPro" id="IPR006140">
    <property type="entry name" value="D-isomer_DH_NAD-bd"/>
</dbReference>
<dbReference type="KEGG" id="mri:Mal4_53820"/>
<keyword evidence="8" id="KW-1185">Reference proteome</keyword>
<gene>
    <name evidence="7" type="primary">serA_3</name>
    <name evidence="7" type="ORF">Mal4_53820</name>
</gene>
<dbReference type="Proteomes" id="UP000320496">
    <property type="component" value="Chromosome"/>
</dbReference>
<accession>A0A517ZEW0</accession>
<feature type="domain" description="D-isomer specific 2-hydroxyacid dehydrogenase catalytic" evidence="5">
    <location>
        <begin position="39"/>
        <end position="316"/>
    </location>
</feature>
<dbReference type="PROSITE" id="PS00671">
    <property type="entry name" value="D_2_HYDROXYACID_DH_3"/>
    <property type="match status" value="1"/>
</dbReference>
<dbReference type="CDD" id="cd12172">
    <property type="entry name" value="PGDH_like_2"/>
    <property type="match status" value="1"/>
</dbReference>
<dbReference type="SUPFAM" id="SSF51735">
    <property type="entry name" value="NAD(P)-binding Rossmann-fold domains"/>
    <property type="match status" value="1"/>
</dbReference>
<evidence type="ECO:0000256" key="2">
    <source>
        <dbReference type="ARBA" id="ARBA00023002"/>
    </source>
</evidence>
<dbReference type="InterPro" id="IPR029753">
    <property type="entry name" value="D-isomer_DH_CS"/>
</dbReference>
<dbReference type="Pfam" id="PF00389">
    <property type="entry name" value="2-Hacid_dh"/>
    <property type="match status" value="1"/>
</dbReference>
<protein>
    <submittedName>
        <fullName evidence="7">D-3-phosphoglycerate dehydrogenase</fullName>
        <ecNumber evidence="7">1.1.1.95</ecNumber>
    </submittedName>
</protein>
<evidence type="ECO:0000313" key="7">
    <source>
        <dbReference type="EMBL" id="QDU41017.1"/>
    </source>
</evidence>
<evidence type="ECO:0000259" key="6">
    <source>
        <dbReference type="Pfam" id="PF02826"/>
    </source>
</evidence>
<evidence type="ECO:0000256" key="4">
    <source>
        <dbReference type="RuleBase" id="RU003719"/>
    </source>
</evidence>
<keyword evidence="2 4" id="KW-0560">Oxidoreductase</keyword>
<comment type="similarity">
    <text evidence="1 4">Belongs to the D-isomer specific 2-hydroxyacid dehydrogenase family.</text>
</comment>
<dbReference type="RefSeq" id="WP_145372244.1">
    <property type="nucleotide sequence ID" value="NZ_CP036275.1"/>
</dbReference>
<name>A0A517ZEW0_9PLAN</name>
<dbReference type="GO" id="GO:0004617">
    <property type="term" value="F:phosphoglycerate dehydrogenase activity"/>
    <property type="evidence" value="ECO:0007669"/>
    <property type="project" value="UniProtKB-EC"/>
</dbReference>
<evidence type="ECO:0000313" key="8">
    <source>
        <dbReference type="Proteomes" id="UP000320496"/>
    </source>
</evidence>
<dbReference type="AlphaFoldDB" id="A0A517ZEW0"/>
<organism evidence="7 8">
    <name type="scientific">Maioricimonas rarisocia</name>
    <dbReference type="NCBI Taxonomy" id="2528026"/>
    <lineage>
        <taxon>Bacteria</taxon>
        <taxon>Pseudomonadati</taxon>
        <taxon>Planctomycetota</taxon>
        <taxon>Planctomycetia</taxon>
        <taxon>Planctomycetales</taxon>
        <taxon>Planctomycetaceae</taxon>
        <taxon>Maioricimonas</taxon>
    </lineage>
</organism>
<dbReference type="PANTHER" id="PTHR42789">
    <property type="entry name" value="D-ISOMER SPECIFIC 2-HYDROXYACID DEHYDROGENASE FAMILY PROTEIN (AFU_ORTHOLOGUE AFUA_6G10090)"/>
    <property type="match status" value="1"/>
</dbReference>
<dbReference type="FunFam" id="3.40.50.720:FF:000203">
    <property type="entry name" value="D-3-phosphoglycerate dehydrogenase (SerA)"/>
    <property type="match status" value="1"/>
</dbReference>
<dbReference type="InterPro" id="IPR036291">
    <property type="entry name" value="NAD(P)-bd_dom_sf"/>
</dbReference>
<evidence type="ECO:0000259" key="5">
    <source>
        <dbReference type="Pfam" id="PF00389"/>
    </source>
</evidence>
<evidence type="ECO:0000256" key="1">
    <source>
        <dbReference type="ARBA" id="ARBA00005854"/>
    </source>
</evidence>
<dbReference type="SUPFAM" id="SSF52283">
    <property type="entry name" value="Formate/glycerate dehydrogenase catalytic domain-like"/>
    <property type="match status" value="1"/>
</dbReference>
<dbReference type="OrthoDB" id="277029at2"/>
<dbReference type="Pfam" id="PF02826">
    <property type="entry name" value="2-Hacid_dh_C"/>
    <property type="match status" value="1"/>
</dbReference>
<reference evidence="7 8" key="1">
    <citation type="submission" date="2019-02" db="EMBL/GenBank/DDBJ databases">
        <title>Deep-cultivation of Planctomycetes and their phenomic and genomic characterization uncovers novel biology.</title>
        <authorList>
            <person name="Wiegand S."/>
            <person name="Jogler M."/>
            <person name="Boedeker C."/>
            <person name="Pinto D."/>
            <person name="Vollmers J."/>
            <person name="Rivas-Marin E."/>
            <person name="Kohn T."/>
            <person name="Peeters S.H."/>
            <person name="Heuer A."/>
            <person name="Rast P."/>
            <person name="Oberbeckmann S."/>
            <person name="Bunk B."/>
            <person name="Jeske O."/>
            <person name="Meyerdierks A."/>
            <person name="Storesund J.E."/>
            <person name="Kallscheuer N."/>
            <person name="Luecker S."/>
            <person name="Lage O.M."/>
            <person name="Pohl T."/>
            <person name="Merkel B.J."/>
            <person name="Hornburger P."/>
            <person name="Mueller R.-W."/>
            <person name="Bruemmer F."/>
            <person name="Labrenz M."/>
            <person name="Spormann A.M."/>
            <person name="Op den Camp H."/>
            <person name="Overmann J."/>
            <person name="Amann R."/>
            <person name="Jetten M.S.M."/>
            <person name="Mascher T."/>
            <person name="Medema M.H."/>
            <person name="Devos D.P."/>
            <person name="Kaster A.-K."/>
            <person name="Ovreas L."/>
            <person name="Rohde M."/>
            <person name="Galperin M.Y."/>
            <person name="Jogler C."/>
        </authorList>
    </citation>
    <scope>NUCLEOTIDE SEQUENCE [LARGE SCALE GENOMIC DNA]</scope>
    <source>
        <strain evidence="7 8">Mal4</strain>
    </source>
</reference>
<sequence>MTLKIRCCALNSDQGPHFPTLQSAGFDVLPGNRDRNYWDESTLISELEECCAVIAGSEPYTRTVIEGCPELRVIARTGVGFDAIDLAACDERGIVVTTTPGVNHHSVAEHTIALLMGIARGFPDQDQRVRAGTWKRIERPRVMDTTIGVVGMGRIGKAVVTRARGLGMKVLGFEPYPDEEFCRRWEVELTDLDSLLSRSDYVSLHNPLTPESHKMMNAERFAKMKSGSVLINTARGGLVDEEALIAALKSGHLRAAGLDVFEVEPLPTDSPLVEMENVLLSGHVAGLDIESQRDTLTMAAETIIGLRDGHWPSHCIQNLKNVSDWSWTK</sequence>
<feature type="domain" description="D-isomer specific 2-hydroxyacid dehydrogenase NAD-binding" evidence="6">
    <location>
        <begin position="112"/>
        <end position="285"/>
    </location>
</feature>
<keyword evidence="3" id="KW-0520">NAD</keyword>
<dbReference type="GO" id="GO:0051287">
    <property type="term" value="F:NAD binding"/>
    <property type="evidence" value="ECO:0007669"/>
    <property type="project" value="InterPro"/>
</dbReference>
<dbReference type="EC" id="1.1.1.95" evidence="7"/>